<gene>
    <name evidence="1" type="ORF">ORAREDHAP_LOCUS1861</name>
</gene>
<sequence length="113" mass="12748">MFMHILARAKPPFAFLSENLKEKKDLQITLSFKAKPSHEAEALLLLRSVSGDKMAVDAAKVLQESVRNPTSATSRKEEQELCIKQTAQQRIKHTFLGLLAKIKCSICSYQFNI</sequence>
<dbReference type="Proteomes" id="UP000507245">
    <property type="component" value="Unassembled WGS sequence"/>
</dbReference>
<evidence type="ECO:0000313" key="1">
    <source>
        <dbReference type="EMBL" id="CAB4293136.1"/>
    </source>
</evidence>
<evidence type="ECO:0000313" key="2">
    <source>
        <dbReference type="Proteomes" id="UP000507245"/>
    </source>
</evidence>
<proteinExistence type="predicted"/>
<protein>
    <submittedName>
        <fullName evidence="1">Uncharacterized protein</fullName>
    </submittedName>
</protein>
<dbReference type="AlphaFoldDB" id="A0A6J5VVR7"/>
<dbReference type="OrthoDB" id="1936300at2759"/>
<keyword evidence="2" id="KW-1185">Reference proteome</keyword>
<reference evidence="2" key="1">
    <citation type="journal article" date="2020" name="Genome Biol.">
        <title>Gamete binning: chromosome-level and haplotype-resolved genome assembly enabled by high-throughput single-cell sequencing of gamete genomes.</title>
        <authorList>
            <person name="Campoy J.A."/>
            <person name="Sun H."/>
            <person name="Goel M."/>
            <person name="Jiao W.-B."/>
            <person name="Folz-Donahue K."/>
            <person name="Wang N."/>
            <person name="Rubio M."/>
            <person name="Liu C."/>
            <person name="Kukat C."/>
            <person name="Ruiz D."/>
            <person name="Huettel B."/>
            <person name="Schneeberger K."/>
        </authorList>
    </citation>
    <scope>NUCLEOTIDE SEQUENCE [LARGE SCALE GENOMIC DNA]</scope>
    <source>
        <strain evidence="2">cv. Rojo Pasion</strain>
    </source>
</reference>
<accession>A0A6J5VVR7</accession>
<name>A0A6J5VVR7_PRUAR</name>
<dbReference type="EMBL" id="CAEKKB010000001">
    <property type="protein sequence ID" value="CAB4293136.1"/>
    <property type="molecule type" value="Genomic_DNA"/>
</dbReference>
<organism evidence="1 2">
    <name type="scientific">Prunus armeniaca</name>
    <name type="common">Apricot</name>
    <name type="synonym">Armeniaca vulgaris</name>
    <dbReference type="NCBI Taxonomy" id="36596"/>
    <lineage>
        <taxon>Eukaryota</taxon>
        <taxon>Viridiplantae</taxon>
        <taxon>Streptophyta</taxon>
        <taxon>Embryophyta</taxon>
        <taxon>Tracheophyta</taxon>
        <taxon>Spermatophyta</taxon>
        <taxon>Magnoliopsida</taxon>
        <taxon>eudicotyledons</taxon>
        <taxon>Gunneridae</taxon>
        <taxon>Pentapetalae</taxon>
        <taxon>rosids</taxon>
        <taxon>fabids</taxon>
        <taxon>Rosales</taxon>
        <taxon>Rosaceae</taxon>
        <taxon>Amygdaloideae</taxon>
        <taxon>Amygdaleae</taxon>
        <taxon>Prunus</taxon>
    </lineage>
</organism>